<dbReference type="InterPro" id="IPR010273">
    <property type="entry name" value="DUF881"/>
</dbReference>
<evidence type="ECO:0000313" key="5">
    <source>
        <dbReference type="Proteomes" id="UP001183648"/>
    </source>
</evidence>
<dbReference type="Gene3D" id="3.30.70.1880">
    <property type="entry name" value="Protein of unknown function DUF881"/>
    <property type="match status" value="1"/>
</dbReference>
<protein>
    <submittedName>
        <fullName evidence="4">Uncharacterized protein YlxW (UPF0749 family)</fullName>
    </submittedName>
</protein>
<evidence type="ECO:0000256" key="1">
    <source>
        <dbReference type="ARBA" id="ARBA00009108"/>
    </source>
</evidence>
<accession>A0ABU2C0Y2</accession>
<dbReference type="Proteomes" id="UP001183648">
    <property type="component" value="Unassembled WGS sequence"/>
</dbReference>
<reference evidence="4 5" key="1">
    <citation type="submission" date="2023-07" db="EMBL/GenBank/DDBJ databases">
        <title>Sequencing the genomes of 1000 actinobacteria strains.</title>
        <authorList>
            <person name="Klenk H.-P."/>
        </authorList>
    </citation>
    <scope>NUCLEOTIDE SEQUENCE [LARGE SCALE GENOMIC DNA]</scope>
    <source>
        <strain evidence="4 5">DSM 19426</strain>
    </source>
</reference>
<comment type="caution">
    <text evidence="4">The sequence shown here is derived from an EMBL/GenBank/DDBJ whole genome shotgun (WGS) entry which is preliminary data.</text>
</comment>
<dbReference type="EMBL" id="JAVDYG010000001">
    <property type="protein sequence ID" value="MDR7364301.1"/>
    <property type="molecule type" value="Genomic_DNA"/>
</dbReference>
<proteinExistence type="inferred from homology"/>
<feature type="compositionally biased region" description="Pro residues" evidence="3">
    <location>
        <begin position="1"/>
        <end position="13"/>
    </location>
</feature>
<name>A0ABU2C0Y2_9ACTN</name>
<sequence length="271" mass="28777">MPDPTPATTPPTVAPAGPEEPRRRALRELLHPRWSRGQAVAAILLAGLGFAAAVQVRSNDQDQNFTGARQSDLIALINSLSLAAERARDEIDQLTRTRDQLRGSTSSDSAALRLAREQERTWGILAGTLAVRGPGVRITVDPRGAGVGTDQILNGLQELRDAGAESIEINDRVRVVAQTAITDTSGGGGRVAAIRVDGVTLQPPYVIDVIGDPDTLSSGVDFQGGFVTEVEDVGGAVRVERAQRIEITSLHATQRLRYATPDPQDPEGSGE</sequence>
<feature type="coiled-coil region" evidence="2">
    <location>
        <begin position="77"/>
        <end position="104"/>
    </location>
</feature>
<gene>
    <name evidence="4" type="ORF">J2S63_003854</name>
</gene>
<organism evidence="4 5">
    <name type="scientific">Nocardioides marmoribigeumensis</name>
    <dbReference type="NCBI Taxonomy" id="433649"/>
    <lineage>
        <taxon>Bacteria</taxon>
        <taxon>Bacillati</taxon>
        <taxon>Actinomycetota</taxon>
        <taxon>Actinomycetes</taxon>
        <taxon>Propionibacteriales</taxon>
        <taxon>Nocardioidaceae</taxon>
        <taxon>Nocardioides</taxon>
    </lineage>
</organism>
<comment type="similarity">
    <text evidence="1">Belongs to the UPF0749 family.</text>
</comment>
<evidence type="ECO:0000256" key="3">
    <source>
        <dbReference type="SAM" id="MobiDB-lite"/>
    </source>
</evidence>
<keyword evidence="5" id="KW-1185">Reference proteome</keyword>
<keyword evidence="2" id="KW-0175">Coiled coil</keyword>
<dbReference type="PANTHER" id="PTHR37313">
    <property type="entry name" value="UPF0749 PROTEIN RV1825"/>
    <property type="match status" value="1"/>
</dbReference>
<dbReference type="RefSeq" id="WP_310305814.1">
    <property type="nucleotide sequence ID" value="NZ_BAAAPS010000005.1"/>
</dbReference>
<dbReference type="PANTHER" id="PTHR37313:SF2">
    <property type="entry name" value="UPF0749 PROTEIN YLXX"/>
    <property type="match status" value="1"/>
</dbReference>
<dbReference type="Pfam" id="PF05949">
    <property type="entry name" value="DUF881"/>
    <property type="match status" value="1"/>
</dbReference>
<feature type="region of interest" description="Disordered" evidence="3">
    <location>
        <begin position="1"/>
        <end position="22"/>
    </location>
</feature>
<evidence type="ECO:0000256" key="2">
    <source>
        <dbReference type="SAM" id="Coils"/>
    </source>
</evidence>
<evidence type="ECO:0000313" key="4">
    <source>
        <dbReference type="EMBL" id="MDR7364301.1"/>
    </source>
</evidence>